<keyword evidence="12 14" id="KW-0066">ATP synthesis</keyword>
<dbReference type="PRINTS" id="PR00124">
    <property type="entry name" value="ATPASEC"/>
</dbReference>
<evidence type="ECO:0000313" key="17">
    <source>
        <dbReference type="EMBL" id="KJU84932.1"/>
    </source>
</evidence>
<dbReference type="FunFam" id="1.20.20.10:FF:000002">
    <property type="entry name" value="ATP synthase subunit c"/>
    <property type="match status" value="1"/>
</dbReference>
<evidence type="ECO:0000256" key="4">
    <source>
        <dbReference type="ARBA" id="ARBA00022475"/>
    </source>
</evidence>
<dbReference type="InterPro" id="IPR002379">
    <property type="entry name" value="ATPase_proteolipid_c-like_dom"/>
</dbReference>
<keyword evidence="6 14" id="KW-0812">Transmembrane</keyword>
<proteinExistence type="inferred from homology"/>
<evidence type="ECO:0000256" key="10">
    <source>
        <dbReference type="ARBA" id="ARBA00023121"/>
    </source>
</evidence>
<dbReference type="PROSITE" id="PS00605">
    <property type="entry name" value="ATPASE_C"/>
    <property type="match status" value="1"/>
</dbReference>
<feature type="domain" description="V-ATPase proteolipid subunit C-like" evidence="16">
    <location>
        <begin position="41"/>
        <end position="102"/>
    </location>
</feature>
<dbReference type="Gene3D" id="1.20.20.10">
    <property type="entry name" value="F1F0 ATP synthase subunit C"/>
    <property type="match status" value="1"/>
</dbReference>
<dbReference type="SUPFAM" id="SSF81333">
    <property type="entry name" value="F1F0 ATP synthase subunit C"/>
    <property type="match status" value="1"/>
</dbReference>
<evidence type="ECO:0000256" key="14">
    <source>
        <dbReference type="HAMAP-Rule" id="MF_01396"/>
    </source>
</evidence>
<dbReference type="NCBIfam" id="TIGR01260">
    <property type="entry name" value="ATP_synt_c"/>
    <property type="match status" value="1"/>
</dbReference>
<reference evidence="17 18" key="1">
    <citation type="submission" date="2015-02" db="EMBL/GenBank/DDBJ databases">
        <title>Single-cell genomics of uncultivated deep-branching MTB reveals a conserved set of magnetosome genes.</title>
        <authorList>
            <person name="Kolinko S."/>
            <person name="Richter M."/>
            <person name="Glockner F.O."/>
            <person name="Brachmann A."/>
            <person name="Schuler D."/>
        </authorList>
    </citation>
    <scope>NUCLEOTIDE SEQUENCE [LARGE SCALE GENOMIC DNA]</scope>
    <source>
        <strain evidence="17">TM-1</strain>
    </source>
</reference>
<comment type="function">
    <text evidence="14">Key component of the F(0) channel; it plays a direct role in translocation across the membrane. A homomeric c-ring of between 10-14 subunits forms the central stalk rotor element with the F(1) delta and epsilon subunits.</text>
</comment>
<keyword evidence="18" id="KW-1185">Reference proteome</keyword>
<sequence length="112" mass="11351">MKKLSIVLLALMMMFVFAPLVFAETGAEGASASNVKAMAAIGAGLAIGIAALGTGIGQGIGLSKACEGVARNPGASGKVMVILIIGLGMIESLCLYAFLLSLGMLKNQNLFF</sequence>
<gene>
    <name evidence="14" type="primary">atpE</name>
    <name evidence="17" type="ORF">MBAV_002880</name>
</gene>
<dbReference type="AlphaFoldDB" id="A0A0F3GSX3"/>
<accession>A0A0F3GSX3</accession>
<keyword evidence="11 14" id="KW-0472">Membrane</keyword>
<comment type="similarity">
    <text evidence="2 14">Belongs to the ATPase C chain family.</text>
</comment>
<evidence type="ECO:0000256" key="1">
    <source>
        <dbReference type="ARBA" id="ARBA00004651"/>
    </source>
</evidence>
<feature type="transmembrane region" description="Helical" evidence="14">
    <location>
        <begin position="81"/>
        <end position="105"/>
    </location>
</feature>
<evidence type="ECO:0000256" key="7">
    <source>
        <dbReference type="ARBA" id="ARBA00022781"/>
    </source>
</evidence>
<keyword evidence="5 14" id="KW-0138">CF(0)</keyword>
<dbReference type="InterPro" id="IPR000454">
    <property type="entry name" value="ATP_synth_F0_csu"/>
</dbReference>
<comment type="caution">
    <text evidence="17">The sequence shown here is derived from an EMBL/GenBank/DDBJ whole genome shotgun (WGS) entry which is preliminary data.</text>
</comment>
<dbReference type="GO" id="GO:0045259">
    <property type="term" value="C:proton-transporting ATP synthase complex"/>
    <property type="evidence" value="ECO:0007669"/>
    <property type="project" value="UniProtKB-KW"/>
</dbReference>
<evidence type="ECO:0000256" key="9">
    <source>
        <dbReference type="ARBA" id="ARBA00023065"/>
    </source>
</evidence>
<protein>
    <recommendedName>
        <fullName evidence="14">ATP synthase subunit c</fullName>
    </recommendedName>
    <alternativeName>
        <fullName evidence="14">ATP synthase F(0) sector subunit c</fullName>
    </alternativeName>
    <alternativeName>
        <fullName evidence="14">F-type ATPase subunit c</fullName>
        <shortName evidence="14">F-ATPase subunit c</shortName>
    </alternativeName>
    <alternativeName>
        <fullName evidence="14">Lipid-binding protein</fullName>
    </alternativeName>
</protein>
<dbReference type="Proteomes" id="UP000033423">
    <property type="component" value="Unassembled WGS sequence"/>
</dbReference>
<dbReference type="InterPro" id="IPR035921">
    <property type="entry name" value="F/V-ATP_Csub_sf"/>
</dbReference>
<feature type="signal peptide" evidence="15">
    <location>
        <begin position="1"/>
        <end position="23"/>
    </location>
</feature>
<keyword evidence="7 14" id="KW-0375">Hydrogen ion transport</keyword>
<evidence type="ECO:0000256" key="6">
    <source>
        <dbReference type="ARBA" id="ARBA00022692"/>
    </source>
</evidence>
<dbReference type="GO" id="GO:0008289">
    <property type="term" value="F:lipid binding"/>
    <property type="evidence" value="ECO:0007669"/>
    <property type="project" value="UniProtKB-KW"/>
</dbReference>
<comment type="subcellular location">
    <subcellularLocation>
        <location evidence="1 14">Cell membrane</location>
        <topology evidence="1 14">Multi-pass membrane protein</topology>
    </subcellularLocation>
</comment>
<dbReference type="EMBL" id="LACI01001225">
    <property type="protein sequence ID" value="KJU84932.1"/>
    <property type="molecule type" value="Genomic_DNA"/>
</dbReference>
<evidence type="ECO:0000256" key="15">
    <source>
        <dbReference type="SAM" id="SignalP"/>
    </source>
</evidence>
<evidence type="ECO:0000256" key="2">
    <source>
        <dbReference type="ARBA" id="ARBA00006704"/>
    </source>
</evidence>
<keyword evidence="8 14" id="KW-1133">Transmembrane helix</keyword>
<dbReference type="GO" id="GO:0033177">
    <property type="term" value="C:proton-transporting two-sector ATPase complex, proton-transporting domain"/>
    <property type="evidence" value="ECO:0007669"/>
    <property type="project" value="InterPro"/>
</dbReference>
<keyword evidence="4 14" id="KW-1003">Cell membrane</keyword>
<feature type="transmembrane region" description="Helical" evidence="14">
    <location>
        <begin position="39"/>
        <end position="60"/>
    </location>
</feature>
<dbReference type="InterPro" id="IPR038662">
    <property type="entry name" value="ATP_synth_F0_csu_sf"/>
</dbReference>
<dbReference type="GO" id="GO:0046933">
    <property type="term" value="F:proton-transporting ATP synthase activity, rotational mechanism"/>
    <property type="evidence" value="ECO:0007669"/>
    <property type="project" value="UniProtKB-UniRule"/>
</dbReference>
<dbReference type="Pfam" id="PF00137">
    <property type="entry name" value="ATP-synt_C"/>
    <property type="match status" value="1"/>
</dbReference>
<keyword evidence="3 14" id="KW-0813">Transport</keyword>
<evidence type="ECO:0000313" key="18">
    <source>
        <dbReference type="Proteomes" id="UP000033423"/>
    </source>
</evidence>
<keyword evidence="10 14" id="KW-0446">Lipid-binding</keyword>
<organism evidence="17 18">
    <name type="scientific">Candidatus Magnetobacterium bavaricum</name>
    <dbReference type="NCBI Taxonomy" id="29290"/>
    <lineage>
        <taxon>Bacteria</taxon>
        <taxon>Pseudomonadati</taxon>
        <taxon>Nitrospirota</taxon>
        <taxon>Thermodesulfovibrionia</taxon>
        <taxon>Thermodesulfovibrionales</taxon>
        <taxon>Candidatus Magnetobacteriaceae</taxon>
        <taxon>Candidatus Magnetobacterium</taxon>
    </lineage>
</organism>
<name>A0A0F3GSX3_9BACT</name>
<evidence type="ECO:0000256" key="12">
    <source>
        <dbReference type="ARBA" id="ARBA00023310"/>
    </source>
</evidence>
<evidence type="ECO:0000256" key="11">
    <source>
        <dbReference type="ARBA" id="ARBA00023136"/>
    </source>
</evidence>
<dbReference type="HAMAP" id="MF_01396">
    <property type="entry name" value="ATP_synth_c_bact"/>
    <property type="match status" value="1"/>
</dbReference>
<dbReference type="InterPro" id="IPR020537">
    <property type="entry name" value="ATP_synth_F0_csu_DDCD_BS"/>
</dbReference>
<keyword evidence="9 14" id="KW-0406">Ion transport</keyword>
<feature type="chain" id="PRO_5002461180" description="ATP synthase subunit c" evidence="15">
    <location>
        <begin position="24"/>
        <end position="112"/>
    </location>
</feature>
<evidence type="ECO:0000256" key="5">
    <source>
        <dbReference type="ARBA" id="ARBA00022547"/>
    </source>
</evidence>
<feature type="site" description="Reversibly protonated during proton transport" evidence="14">
    <location>
        <position position="91"/>
    </location>
</feature>
<dbReference type="CDD" id="cd18121">
    <property type="entry name" value="ATP-synt_Fo_c"/>
    <property type="match status" value="1"/>
</dbReference>
<dbReference type="GO" id="GO:0005886">
    <property type="term" value="C:plasma membrane"/>
    <property type="evidence" value="ECO:0007669"/>
    <property type="project" value="UniProtKB-SubCell"/>
</dbReference>
<comment type="function">
    <text evidence="13 14">F(1)F(0) ATP synthase produces ATP from ADP in the presence of a proton or sodium gradient. F-type ATPases consist of two structural domains, F(1) containing the extramembraneous catalytic core and F(0) containing the membrane proton channel, linked together by a central stalk and a peripheral stalk. During catalysis, ATP synthesis in the catalytic domain of F(1) is coupled via a rotary mechanism of the central stalk subunits to proton translocation.</text>
</comment>
<keyword evidence="15" id="KW-0732">Signal</keyword>
<evidence type="ECO:0000256" key="3">
    <source>
        <dbReference type="ARBA" id="ARBA00022448"/>
    </source>
</evidence>
<evidence type="ECO:0000259" key="16">
    <source>
        <dbReference type="Pfam" id="PF00137"/>
    </source>
</evidence>
<evidence type="ECO:0000256" key="8">
    <source>
        <dbReference type="ARBA" id="ARBA00022989"/>
    </source>
</evidence>
<dbReference type="InterPro" id="IPR005953">
    <property type="entry name" value="ATP_synth_csu_bac/chlpt"/>
</dbReference>
<evidence type="ECO:0000256" key="13">
    <source>
        <dbReference type="ARBA" id="ARBA00025198"/>
    </source>
</evidence>